<feature type="region of interest" description="Disordered" evidence="1">
    <location>
        <begin position="1"/>
        <end position="22"/>
    </location>
</feature>
<name>A0A371FQL8_MUCPR</name>
<evidence type="ECO:0000313" key="2">
    <source>
        <dbReference type="EMBL" id="RDX80624.1"/>
    </source>
</evidence>
<evidence type="ECO:0000256" key="1">
    <source>
        <dbReference type="SAM" id="MobiDB-lite"/>
    </source>
</evidence>
<protein>
    <submittedName>
        <fullName evidence="2">Mitochondrial protein</fullName>
    </submittedName>
</protein>
<feature type="non-terminal residue" evidence="2">
    <location>
        <position position="1"/>
    </location>
</feature>
<dbReference type="PANTHER" id="PTHR11439:SF484">
    <property type="entry name" value="REVERSE TRANSCRIPTASE TY1_COPIA-TYPE DOMAIN-CONTAINING PROTEIN"/>
    <property type="match status" value="1"/>
</dbReference>
<accession>A0A371FQL8</accession>
<sequence>MLDHRAIGSPMDTNHKSLPNQGKPCPDPKFVEKLTYLTITRRDISSTIVVNQFMQSPYTNDWNAVVCILRYIRKDYYMRRKGTPQSLGYCDADWAGSLMIDVPLYGIVYLWVEIFFHGKIKSKMLLHSLV</sequence>
<keyword evidence="3" id="KW-1185">Reference proteome</keyword>
<proteinExistence type="predicted"/>
<dbReference type="Proteomes" id="UP000257109">
    <property type="component" value="Unassembled WGS sequence"/>
</dbReference>
<dbReference type="EMBL" id="QJKJ01008155">
    <property type="protein sequence ID" value="RDX80624.1"/>
    <property type="molecule type" value="Genomic_DNA"/>
</dbReference>
<reference evidence="2" key="1">
    <citation type="submission" date="2018-05" db="EMBL/GenBank/DDBJ databases">
        <title>Draft genome of Mucuna pruriens seed.</title>
        <authorList>
            <person name="Nnadi N.E."/>
            <person name="Vos R."/>
            <person name="Hasami M.H."/>
            <person name="Devisetty U.K."/>
            <person name="Aguiy J.C."/>
        </authorList>
    </citation>
    <scope>NUCLEOTIDE SEQUENCE [LARGE SCALE GENOMIC DNA]</scope>
    <source>
        <strain evidence="2">JCA_2017</strain>
    </source>
</reference>
<dbReference type="PANTHER" id="PTHR11439">
    <property type="entry name" value="GAG-POL-RELATED RETROTRANSPOSON"/>
    <property type="match status" value="1"/>
</dbReference>
<comment type="caution">
    <text evidence="2">The sequence shown here is derived from an EMBL/GenBank/DDBJ whole genome shotgun (WGS) entry which is preliminary data.</text>
</comment>
<dbReference type="AlphaFoldDB" id="A0A371FQL8"/>
<evidence type="ECO:0000313" key="3">
    <source>
        <dbReference type="Proteomes" id="UP000257109"/>
    </source>
</evidence>
<organism evidence="2 3">
    <name type="scientific">Mucuna pruriens</name>
    <name type="common">Velvet bean</name>
    <name type="synonym">Dolichos pruriens</name>
    <dbReference type="NCBI Taxonomy" id="157652"/>
    <lineage>
        <taxon>Eukaryota</taxon>
        <taxon>Viridiplantae</taxon>
        <taxon>Streptophyta</taxon>
        <taxon>Embryophyta</taxon>
        <taxon>Tracheophyta</taxon>
        <taxon>Spermatophyta</taxon>
        <taxon>Magnoliopsida</taxon>
        <taxon>eudicotyledons</taxon>
        <taxon>Gunneridae</taxon>
        <taxon>Pentapetalae</taxon>
        <taxon>rosids</taxon>
        <taxon>fabids</taxon>
        <taxon>Fabales</taxon>
        <taxon>Fabaceae</taxon>
        <taxon>Papilionoideae</taxon>
        <taxon>50 kb inversion clade</taxon>
        <taxon>NPAAA clade</taxon>
        <taxon>indigoferoid/millettioid clade</taxon>
        <taxon>Phaseoleae</taxon>
        <taxon>Mucuna</taxon>
    </lineage>
</organism>
<gene>
    <name evidence="2" type="ORF">CR513_38812</name>
</gene>